<dbReference type="GO" id="GO:0055085">
    <property type="term" value="P:transmembrane transport"/>
    <property type="evidence" value="ECO:0007669"/>
    <property type="project" value="UniProtKB-ARBA"/>
</dbReference>
<accession>A0A0D8IAH5</accession>
<sequence>MALISENIGHYYKKNQWVLKDVNICLQPGEVLGLSGYSGSGKTTLARILGSYIKPKEGQVMLDGKKIVDIGFQPIQLIFQHPEKAVNPKWRMRDILTESYVPQQDILDKFEIRDEWMNRWPIELSGGELQRFCIVRALNPNTKYIIADEMTTMLDAITQAKIWYELIQICRERSLGLVVVSHEKSLLNRLCDRIYDVKKNSYASAV</sequence>
<dbReference type="SMART" id="SM00382">
    <property type="entry name" value="AAA"/>
    <property type="match status" value="1"/>
</dbReference>
<dbReference type="InterPro" id="IPR050319">
    <property type="entry name" value="ABC_transp_ATP-bind"/>
</dbReference>
<dbReference type="PROSITE" id="PS00211">
    <property type="entry name" value="ABC_TRANSPORTER_1"/>
    <property type="match status" value="1"/>
</dbReference>
<proteinExistence type="inferred from homology"/>
<dbReference type="OrthoDB" id="9806285at2"/>
<keyword evidence="6" id="KW-1185">Reference proteome</keyword>
<dbReference type="GO" id="GO:0016887">
    <property type="term" value="F:ATP hydrolysis activity"/>
    <property type="evidence" value="ECO:0007669"/>
    <property type="project" value="InterPro"/>
</dbReference>
<gene>
    <name evidence="5" type="ORF">CACET_c31070</name>
</gene>
<keyword evidence="2" id="KW-0813">Transport</keyword>
<reference evidence="5 6" key="1">
    <citation type="submission" date="2014-10" db="EMBL/GenBank/DDBJ databases">
        <title>Genome sequence of Clostridium aceticum DSM 1496.</title>
        <authorList>
            <person name="Poehlein A."/>
            <person name="Schiel-Bengelsdorf B."/>
            <person name="Gottschalk G."/>
            <person name="Duerre P."/>
            <person name="Daniel R."/>
        </authorList>
    </citation>
    <scope>NUCLEOTIDE SEQUENCE [LARGE SCALE GENOMIC DNA]</scope>
    <source>
        <strain evidence="5 6">DSM 1496</strain>
    </source>
</reference>
<protein>
    <submittedName>
        <fullName evidence="5">ABC-type dipeptide/oligopeptide/nickel transport system, ATpase component</fullName>
    </submittedName>
</protein>
<dbReference type="RefSeq" id="WP_044824427.1">
    <property type="nucleotide sequence ID" value="NZ_CP009687.1"/>
</dbReference>
<dbReference type="InterPro" id="IPR003593">
    <property type="entry name" value="AAA+_ATPase"/>
</dbReference>
<evidence type="ECO:0000256" key="2">
    <source>
        <dbReference type="ARBA" id="ARBA00022448"/>
    </source>
</evidence>
<dbReference type="PANTHER" id="PTHR43776">
    <property type="entry name" value="TRANSPORT ATP-BINDING PROTEIN"/>
    <property type="match status" value="1"/>
</dbReference>
<evidence type="ECO:0000313" key="6">
    <source>
        <dbReference type="Proteomes" id="UP000035704"/>
    </source>
</evidence>
<dbReference type="PANTHER" id="PTHR43776:SF7">
    <property type="entry name" value="D,D-DIPEPTIDE TRANSPORT ATP-BINDING PROTEIN DDPF-RELATED"/>
    <property type="match status" value="1"/>
</dbReference>
<dbReference type="Pfam" id="PF00005">
    <property type="entry name" value="ABC_tran"/>
    <property type="match status" value="1"/>
</dbReference>
<name>A0A0D8IAH5_9CLOT</name>
<dbReference type="EMBL" id="CP009687">
    <property type="protein sequence ID" value="AKL96551.1"/>
    <property type="molecule type" value="Genomic_DNA"/>
</dbReference>
<dbReference type="SUPFAM" id="SSF52540">
    <property type="entry name" value="P-loop containing nucleoside triphosphate hydrolases"/>
    <property type="match status" value="1"/>
</dbReference>
<dbReference type="InterPro" id="IPR003439">
    <property type="entry name" value="ABC_transporter-like_ATP-bd"/>
</dbReference>
<evidence type="ECO:0000256" key="1">
    <source>
        <dbReference type="ARBA" id="ARBA00005417"/>
    </source>
</evidence>
<keyword evidence="3" id="KW-0547">Nucleotide-binding</keyword>
<organism evidence="5 6">
    <name type="scientific">Clostridium aceticum</name>
    <dbReference type="NCBI Taxonomy" id="84022"/>
    <lineage>
        <taxon>Bacteria</taxon>
        <taxon>Bacillati</taxon>
        <taxon>Bacillota</taxon>
        <taxon>Clostridia</taxon>
        <taxon>Eubacteriales</taxon>
        <taxon>Clostridiaceae</taxon>
        <taxon>Clostridium</taxon>
    </lineage>
</organism>
<dbReference type="PATRIC" id="fig|84022.5.peg.3751"/>
<dbReference type="AlphaFoldDB" id="A0A0D8IAH5"/>
<dbReference type="GO" id="GO:0005524">
    <property type="term" value="F:ATP binding"/>
    <property type="evidence" value="ECO:0007669"/>
    <property type="project" value="UniProtKB-KW"/>
</dbReference>
<dbReference type="PROSITE" id="PS50893">
    <property type="entry name" value="ABC_TRANSPORTER_2"/>
    <property type="match status" value="1"/>
</dbReference>
<dbReference type="Gene3D" id="3.40.50.300">
    <property type="entry name" value="P-loop containing nucleotide triphosphate hydrolases"/>
    <property type="match status" value="1"/>
</dbReference>
<dbReference type="STRING" id="84022.CACET_c31070"/>
<evidence type="ECO:0000256" key="4">
    <source>
        <dbReference type="ARBA" id="ARBA00022840"/>
    </source>
</evidence>
<comment type="similarity">
    <text evidence="1">Belongs to the ABC transporter superfamily.</text>
</comment>
<dbReference type="InterPro" id="IPR017871">
    <property type="entry name" value="ABC_transporter-like_CS"/>
</dbReference>
<dbReference type="Proteomes" id="UP000035704">
    <property type="component" value="Chromosome"/>
</dbReference>
<dbReference type="KEGG" id="cace:CACET_c31070"/>
<evidence type="ECO:0000256" key="3">
    <source>
        <dbReference type="ARBA" id="ARBA00022741"/>
    </source>
</evidence>
<evidence type="ECO:0000313" key="5">
    <source>
        <dbReference type="EMBL" id="AKL96551.1"/>
    </source>
</evidence>
<keyword evidence="4" id="KW-0067">ATP-binding</keyword>
<dbReference type="InterPro" id="IPR027417">
    <property type="entry name" value="P-loop_NTPase"/>
</dbReference>